<dbReference type="InterPro" id="IPR031165">
    <property type="entry name" value="GNAT_YJDJ"/>
</dbReference>
<dbReference type="PANTHER" id="PTHR31435">
    <property type="entry name" value="PROTEIN NATD1"/>
    <property type="match status" value="1"/>
</dbReference>
<feature type="domain" description="N-acetyltransferase" evidence="2">
    <location>
        <begin position="2"/>
        <end position="88"/>
    </location>
</feature>
<dbReference type="CDD" id="cd04301">
    <property type="entry name" value="NAT_SF"/>
    <property type="match status" value="1"/>
</dbReference>
<reference evidence="3 4" key="1">
    <citation type="submission" date="2021-11" db="EMBL/GenBank/DDBJ databases">
        <title>Comparative genomics of bee honey and flower isolates.</title>
        <authorList>
            <person name="Bechtner J.D."/>
            <person name="Gallus M.K."/>
            <person name="Ehrmann M."/>
        </authorList>
    </citation>
    <scope>NUCLEOTIDE SEQUENCE [LARGE SCALE GENOMIC DNA]</scope>
    <source>
        <strain evidence="3 4">M161</strain>
    </source>
</reference>
<dbReference type="PROSITE" id="PS51186">
    <property type="entry name" value="GNAT"/>
    <property type="match status" value="1"/>
</dbReference>
<evidence type="ECO:0000259" key="1">
    <source>
        <dbReference type="PROSITE" id="PS51186"/>
    </source>
</evidence>
<feature type="domain" description="N-acetyltransferase" evidence="1">
    <location>
        <begin position="1"/>
        <end position="88"/>
    </location>
</feature>
<organism evidence="3 4">
    <name type="scientific">Apilactobacillus xinyiensis</name>
    <dbReference type="NCBI Taxonomy" id="2841032"/>
    <lineage>
        <taxon>Bacteria</taxon>
        <taxon>Bacillati</taxon>
        <taxon>Bacillota</taxon>
        <taxon>Bacilli</taxon>
        <taxon>Lactobacillales</taxon>
        <taxon>Lactobacillaceae</taxon>
        <taxon>Apilactobacillus</taxon>
    </lineage>
</organism>
<protein>
    <submittedName>
        <fullName evidence="3">N-acetyltransferase</fullName>
    </submittedName>
</protein>
<keyword evidence="4" id="KW-1185">Reference proteome</keyword>
<comment type="caution">
    <text evidence="3">The sequence shown here is derived from an EMBL/GenBank/DDBJ whole genome shotgun (WGS) entry which is preliminary data.</text>
</comment>
<dbReference type="Pfam" id="PF14542">
    <property type="entry name" value="Acetyltransf_CG"/>
    <property type="match status" value="1"/>
</dbReference>
<dbReference type="InterPro" id="IPR016181">
    <property type="entry name" value="Acyl_CoA_acyltransferase"/>
</dbReference>
<evidence type="ECO:0000313" key="4">
    <source>
        <dbReference type="Proteomes" id="UP001522905"/>
    </source>
</evidence>
<evidence type="ECO:0000259" key="2">
    <source>
        <dbReference type="PROSITE" id="PS51729"/>
    </source>
</evidence>
<dbReference type="PROSITE" id="PS51729">
    <property type="entry name" value="GNAT_YJDJ"/>
    <property type="match status" value="1"/>
</dbReference>
<gene>
    <name evidence="3" type="ORF">LNP07_04705</name>
</gene>
<dbReference type="RefSeq" id="WP_220751118.1">
    <property type="nucleotide sequence ID" value="NZ_BPLL01000007.1"/>
</dbReference>
<dbReference type="Proteomes" id="UP001522905">
    <property type="component" value="Unassembled WGS sequence"/>
</dbReference>
<dbReference type="InterPro" id="IPR000182">
    <property type="entry name" value="GNAT_dom"/>
</dbReference>
<dbReference type="InterPro" id="IPR045057">
    <property type="entry name" value="Gcn5-rel_NAT"/>
</dbReference>
<dbReference type="SUPFAM" id="SSF55729">
    <property type="entry name" value="Acyl-CoA N-acyltransferases (Nat)"/>
    <property type="match status" value="1"/>
</dbReference>
<dbReference type="Gene3D" id="3.40.630.30">
    <property type="match status" value="1"/>
</dbReference>
<dbReference type="EMBL" id="JAJIAO010000004">
    <property type="protein sequence ID" value="MCK8624812.1"/>
    <property type="molecule type" value="Genomic_DNA"/>
</dbReference>
<dbReference type="PANTHER" id="PTHR31435:SF10">
    <property type="entry name" value="BSR4717 PROTEIN"/>
    <property type="match status" value="1"/>
</dbReference>
<proteinExistence type="predicted"/>
<name>A0ABT0I272_9LACO</name>
<evidence type="ECO:0000313" key="3">
    <source>
        <dbReference type="EMBL" id="MCK8624812.1"/>
    </source>
</evidence>
<accession>A0ABT0I272</accession>
<sequence length="88" mass="10181">MDFTYEPGTFYKKIDNQLVAEVTFTVDDGIVSINHTLVNDAYRGQGIAKQLMLKVVQYAQDNHFKILPVCSYAIKFFEHTDKYNDLLK</sequence>